<name>A0A0L0FA50_9EUKA</name>
<dbReference type="EMBL" id="KQ245645">
    <property type="protein sequence ID" value="KNC73416.1"/>
    <property type="molecule type" value="Genomic_DNA"/>
</dbReference>
<dbReference type="Proteomes" id="UP000054560">
    <property type="component" value="Unassembled WGS sequence"/>
</dbReference>
<dbReference type="AlphaFoldDB" id="A0A0L0FA50"/>
<proteinExistence type="predicted"/>
<dbReference type="GeneID" id="25914532"/>
<reference evidence="1 2" key="1">
    <citation type="submission" date="2011-02" db="EMBL/GenBank/DDBJ databases">
        <title>The Genome Sequence of Sphaeroforma arctica JP610.</title>
        <authorList>
            <consortium name="The Broad Institute Genome Sequencing Platform"/>
            <person name="Russ C."/>
            <person name="Cuomo C."/>
            <person name="Young S.K."/>
            <person name="Zeng Q."/>
            <person name="Gargeya S."/>
            <person name="Alvarado L."/>
            <person name="Berlin A."/>
            <person name="Chapman S.B."/>
            <person name="Chen Z."/>
            <person name="Freedman E."/>
            <person name="Gellesch M."/>
            <person name="Goldberg J."/>
            <person name="Griggs A."/>
            <person name="Gujja S."/>
            <person name="Heilman E."/>
            <person name="Heiman D."/>
            <person name="Howarth C."/>
            <person name="Mehta T."/>
            <person name="Neiman D."/>
            <person name="Pearson M."/>
            <person name="Roberts A."/>
            <person name="Saif S."/>
            <person name="Shea T."/>
            <person name="Shenoy N."/>
            <person name="Sisk P."/>
            <person name="Stolte C."/>
            <person name="Sykes S."/>
            <person name="White J."/>
            <person name="Yandava C."/>
            <person name="Burger G."/>
            <person name="Gray M.W."/>
            <person name="Holland P.W.H."/>
            <person name="King N."/>
            <person name="Lang F.B.F."/>
            <person name="Roger A.J."/>
            <person name="Ruiz-Trillo I."/>
            <person name="Haas B."/>
            <person name="Nusbaum C."/>
            <person name="Birren B."/>
        </authorList>
    </citation>
    <scope>NUCLEOTIDE SEQUENCE [LARGE SCALE GENOMIC DNA]</scope>
    <source>
        <strain evidence="1 2">JP610</strain>
    </source>
</reference>
<sequence length="76" mass="8860">MGDNSAADAVITRAEERKLKAVNDQVHNRYVKILRKEVTECYRREGVNHEEKCKDLVEAYWQAYKGRQPKGPPEDK</sequence>
<gene>
    <name evidence="1" type="ORF">SARC_14028</name>
</gene>
<evidence type="ECO:0008006" key="3">
    <source>
        <dbReference type="Google" id="ProtNLM"/>
    </source>
</evidence>
<protein>
    <recommendedName>
        <fullName evidence="3">NADH dehydrogenase [ubiquinone] 1 beta subcomplex subunit 10</fullName>
    </recommendedName>
</protein>
<evidence type="ECO:0000313" key="2">
    <source>
        <dbReference type="Proteomes" id="UP000054560"/>
    </source>
</evidence>
<dbReference type="InterPro" id="IPR019377">
    <property type="entry name" value="NADH_UbQ_OxRdtase_su10"/>
</dbReference>
<dbReference type="Pfam" id="PF10249">
    <property type="entry name" value="NDUFB10"/>
    <property type="match status" value="1"/>
</dbReference>
<accession>A0A0L0FA50</accession>
<evidence type="ECO:0000313" key="1">
    <source>
        <dbReference type="EMBL" id="KNC73416.1"/>
    </source>
</evidence>
<keyword evidence="2" id="KW-1185">Reference proteome</keyword>
<organism evidence="1 2">
    <name type="scientific">Sphaeroforma arctica JP610</name>
    <dbReference type="NCBI Taxonomy" id="667725"/>
    <lineage>
        <taxon>Eukaryota</taxon>
        <taxon>Ichthyosporea</taxon>
        <taxon>Ichthyophonida</taxon>
        <taxon>Sphaeroforma</taxon>
    </lineage>
</organism>
<dbReference type="RefSeq" id="XP_014147318.1">
    <property type="nucleotide sequence ID" value="XM_014291843.1"/>
</dbReference>
<dbReference type="OrthoDB" id="10252718at2759"/>